<evidence type="ECO:0000256" key="1">
    <source>
        <dbReference type="SAM" id="MobiDB-lite"/>
    </source>
</evidence>
<feature type="region of interest" description="Disordered" evidence="1">
    <location>
        <begin position="102"/>
        <end position="128"/>
    </location>
</feature>
<dbReference type="EMBL" id="RBVV01000016">
    <property type="protein sequence ID" value="RNJ59448.1"/>
    <property type="molecule type" value="Genomic_DNA"/>
</dbReference>
<feature type="compositionally biased region" description="Pro residues" evidence="1">
    <location>
        <begin position="60"/>
        <end position="69"/>
    </location>
</feature>
<dbReference type="RefSeq" id="XP_028497606.1">
    <property type="nucleotide sequence ID" value="XM_028636660.1"/>
</dbReference>
<reference evidence="2 3" key="1">
    <citation type="submission" date="2018-10" db="EMBL/GenBank/DDBJ databases">
        <title>Genome sequence of Verticillium nonalfalfae VnAa140.</title>
        <authorList>
            <person name="Stajich J.E."/>
            <person name="Kasson M.T."/>
        </authorList>
    </citation>
    <scope>NUCLEOTIDE SEQUENCE [LARGE SCALE GENOMIC DNA]</scope>
    <source>
        <strain evidence="2 3">VnAa140</strain>
    </source>
</reference>
<proteinExistence type="predicted"/>
<protein>
    <submittedName>
        <fullName evidence="2">Uncharacterized protein</fullName>
    </submittedName>
</protein>
<comment type="caution">
    <text evidence="2">The sequence shown here is derived from an EMBL/GenBank/DDBJ whole genome shotgun (WGS) entry which is preliminary data.</text>
</comment>
<sequence length="156" mass="16949">MPAWTDTEDPLPQRPKESDSRRGTGNGGKGTRSRWPKVVGIVNLTASWEAESRPQSSHPFEPPLITPHPLLPEAARPLLEPPTAPLQDARFGKGFRATPTKIRVQPAGSEGSVPVPQAGCGRRRGRGVKQPSATYQCMRVLPTLEQVVGWRSCDGI</sequence>
<accession>A0A3M9YIK6</accession>
<evidence type="ECO:0000313" key="2">
    <source>
        <dbReference type="EMBL" id="RNJ59448.1"/>
    </source>
</evidence>
<organism evidence="2 3">
    <name type="scientific">Verticillium nonalfalfae</name>
    <dbReference type="NCBI Taxonomy" id="1051616"/>
    <lineage>
        <taxon>Eukaryota</taxon>
        <taxon>Fungi</taxon>
        <taxon>Dikarya</taxon>
        <taxon>Ascomycota</taxon>
        <taxon>Pezizomycotina</taxon>
        <taxon>Sordariomycetes</taxon>
        <taxon>Hypocreomycetidae</taxon>
        <taxon>Glomerellales</taxon>
        <taxon>Plectosphaerellaceae</taxon>
        <taxon>Verticillium</taxon>
    </lineage>
</organism>
<dbReference type="AlphaFoldDB" id="A0A3M9YIK6"/>
<keyword evidence="3" id="KW-1185">Reference proteome</keyword>
<dbReference type="Proteomes" id="UP000267145">
    <property type="component" value="Unassembled WGS sequence"/>
</dbReference>
<gene>
    <name evidence="2" type="ORF">D7B24_002453</name>
</gene>
<name>A0A3M9YIK6_9PEZI</name>
<evidence type="ECO:0000313" key="3">
    <source>
        <dbReference type="Proteomes" id="UP000267145"/>
    </source>
</evidence>
<dbReference type="GeneID" id="39606142"/>
<feature type="region of interest" description="Disordered" evidence="1">
    <location>
        <begin position="1"/>
        <end position="69"/>
    </location>
</feature>